<dbReference type="InterPro" id="IPR001304">
    <property type="entry name" value="C-type_lectin-like"/>
</dbReference>
<evidence type="ECO:0000256" key="6">
    <source>
        <dbReference type="ARBA" id="ARBA00022737"/>
    </source>
</evidence>
<feature type="region of interest" description="Disordered" evidence="15">
    <location>
        <begin position="663"/>
        <end position="1114"/>
    </location>
</feature>
<evidence type="ECO:0000256" key="8">
    <source>
        <dbReference type="ARBA" id="ARBA00022974"/>
    </source>
</evidence>
<dbReference type="InterPro" id="IPR050691">
    <property type="entry name" value="Hyaluronan_bind_Proteoglycan"/>
</dbReference>
<keyword evidence="10" id="KW-0325">Glycoprotein</keyword>
<dbReference type="CDD" id="cd00054">
    <property type="entry name" value="EGF_CA"/>
    <property type="match status" value="2"/>
</dbReference>
<dbReference type="SUPFAM" id="SSF56436">
    <property type="entry name" value="C-type lectin-like"/>
    <property type="match status" value="3"/>
</dbReference>
<feature type="compositionally biased region" description="Polar residues" evidence="15">
    <location>
        <begin position="1001"/>
        <end position="1014"/>
    </location>
</feature>
<dbReference type="GO" id="GO:0002052">
    <property type="term" value="P:positive regulation of neuroblast proliferation"/>
    <property type="evidence" value="ECO:0007669"/>
    <property type="project" value="TreeGrafter"/>
</dbReference>
<dbReference type="SMART" id="SM00179">
    <property type="entry name" value="EGF_CA"/>
    <property type="match status" value="2"/>
</dbReference>
<dbReference type="InterPro" id="IPR036179">
    <property type="entry name" value="Ig-like_dom_sf"/>
</dbReference>
<feature type="disulfide bond" evidence="14">
    <location>
        <begin position="306"/>
        <end position="327"/>
    </location>
</feature>
<keyword evidence="22" id="KW-1185">Reference proteome</keyword>
<evidence type="ECO:0000256" key="12">
    <source>
        <dbReference type="PROSITE-ProRule" id="PRU00076"/>
    </source>
</evidence>
<protein>
    <recommendedName>
        <fullName evidence="23">Neurocan core protein-like</fullName>
    </recommendedName>
</protein>
<evidence type="ECO:0000256" key="1">
    <source>
        <dbReference type="ARBA" id="ARBA00004613"/>
    </source>
</evidence>
<evidence type="ECO:0000313" key="21">
    <source>
        <dbReference type="EMBL" id="KAK6311076.1"/>
    </source>
</evidence>
<feature type="region of interest" description="Disordered" evidence="15">
    <location>
        <begin position="1386"/>
        <end position="1424"/>
    </location>
</feature>
<feature type="domain" description="C-type lectin" evidence="18">
    <location>
        <begin position="1206"/>
        <end position="1320"/>
    </location>
</feature>
<dbReference type="PROSITE" id="PS50923">
    <property type="entry name" value="SUSHI"/>
    <property type="match status" value="1"/>
</dbReference>
<proteinExistence type="predicted"/>
<dbReference type="GO" id="GO:0007417">
    <property type="term" value="P:central nervous system development"/>
    <property type="evidence" value="ECO:0007669"/>
    <property type="project" value="TreeGrafter"/>
</dbReference>
<evidence type="ECO:0000256" key="13">
    <source>
        <dbReference type="PROSITE-ProRule" id="PRU00302"/>
    </source>
</evidence>
<dbReference type="PROSITE" id="PS50041">
    <property type="entry name" value="C_TYPE_LECTIN_2"/>
    <property type="match status" value="1"/>
</dbReference>
<evidence type="ECO:0000256" key="10">
    <source>
        <dbReference type="ARBA" id="ARBA00023180"/>
    </source>
</evidence>
<comment type="subcellular location">
    <subcellularLocation>
        <location evidence="1">Secreted</location>
    </subcellularLocation>
</comment>
<dbReference type="SMART" id="SM00032">
    <property type="entry name" value="CCP"/>
    <property type="match status" value="1"/>
</dbReference>
<dbReference type="PANTHER" id="PTHR22804">
    <property type="entry name" value="AGGRECAN/VERSICAN PROTEOGLYCAN"/>
    <property type="match status" value="1"/>
</dbReference>
<feature type="disulfide bond" evidence="12">
    <location>
        <begin position="1183"/>
        <end position="1192"/>
    </location>
</feature>
<dbReference type="InterPro" id="IPR000436">
    <property type="entry name" value="Sushi_SCR_CCP_dom"/>
</dbReference>
<feature type="disulfide bond" evidence="12">
    <location>
        <begin position="1145"/>
        <end position="1154"/>
    </location>
</feature>
<dbReference type="InterPro" id="IPR001881">
    <property type="entry name" value="EGF-like_Ca-bd_dom"/>
</dbReference>
<dbReference type="PROSITE" id="PS01187">
    <property type="entry name" value="EGF_CA"/>
    <property type="match status" value="1"/>
</dbReference>
<dbReference type="GO" id="GO:0005615">
    <property type="term" value="C:extracellular space"/>
    <property type="evidence" value="ECO:0007669"/>
    <property type="project" value="TreeGrafter"/>
</dbReference>
<dbReference type="Pfam" id="PF00008">
    <property type="entry name" value="EGF"/>
    <property type="match status" value="2"/>
</dbReference>
<dbReference type="CDD" id="cd03517">
    <property type="entry name" value="Link_domain_CSPGs_modules_1_3"/>
    <property type="match status" value="1"/>
</dbReference>
<dbReference type="InterPro" id="IPR003599">
    <property type="entry name" value="Ig_sub"/>
</dbReference>
<evidence type="ECO:0000313" key="22">
    <source>
        <dbReference type="Proteomes" id="UP001356427"/>
    </source>
</evidence>
<dbReference type="InterPro" id="IPR018097">
    <property type="entry name" value="EGF_Ca-bd_CS"/>
</dbReference>
<organism evidence="21 22">
    <name type="scientific">Coregonus suidteri</name>
    <dbReference type="NCBI Taxonomy" id="861788"/>
    <lineage>
        <taxon>Eukaryota</taxon>
        <taxon>Metazoa</taxon>
        <taxon>Chordata</taxon>
        <taxon>Craniata</taxon>
        <taxon>Vertebrata</taxon>
        <taxon>Euteleostomi</taxon>
        <taxon>Actinopterygii</taxon>
        <taxon>Neopterygii</taxon>
        <taxon>Teleostei</taxon>
        <taxon>Protacanthopterygii</taxon>
        <taxon>Salmoniformes</taxon>
        <taxon>Salmonidae</taxon>
        <taxon>Coregoninae</taxon>
        <taxon>Coregonus</taxon>
    </lineage>
</organism>
<dbReference type="InterPro" id="IPR016187">
    <property type="entry name" value="CTDL_fold"/>
</dbReference>
<dbReference type="SUPFAM" id="SSF48726">
    <property type="entry name" value="Immunoglobulin"/>
    <property type="match status" value="1"/>
</dbReference>
<keyword evidence="11" id="KW-0393">Immunoglobulin domain</keyword>
<dbReference type="PROSITE" id="PS01186">
    <property type="entry name" value="EGF_2"/>
    <property type="match status" value="1"/>
</dbReference>
<keyword evidence="8" id="KW-0654">Proteoglycan</keyword>
<dbReference type="PRINTS" id="PR01265">
    <property type="entry name" value="LINKMODULE"/>
</dbReference>
<evidence type="ECO:0000256" key="5">
    <source>
        <dbReference type="ARBA" id="ARBA00022729"/>
    </source>
</evidence>
<keyword evidence="5" id="KW-0732">Signal</keyword>
<evidence type="ECO:0008006" key="23">
    <source>
        <dbReference type="Google" id="ProtNLM"/>
    </source>
</evidence>
<keyword evidence="2" id="KW-0964">Secreted</keyword>
<dbReference type="Pfam" id="PF00084">
    <property type="entry name" value="Sushi"/>
    <property type="match status" value="1"/>
</dbReference>
<feature type="compositionally biased region" description="Polar residues" evidence="15">
    <location>
        <begin position="906"/>
        <end position="928"/>
    </location>
</feature>
<feature type="disulfide bond" evidence="13">
    <location>
        <begin position="1355"/>
        <end position="1382"/>
    </location>
</feature>
<feature type="compositionally biased region" description="Gly residues" evidence="15">
    <location>
        <begin position="669"/>
        <end position="680"/>
    </location>
</feature>
<dbReference type="PROSITE" id="PS00022">
    <property type="entry name" value="EGF_1"/>
    <property type="match status" value="2"/>
</dbReference>
<keyword evidence="16" id="KW-0812">Transmembrane</keyword>
<dbReference type="Pfam" id="PF00193">
    <property type="entry name" value="Xlink"/>
    <property type="match status" value="2"/>
</dbReference>
<evidence type="ECO:0000259" key="20">
    <source>
        <dbReference type="PROSITE" id="PS50963"/>
    </source>
</evidence>
<feature type="compositionally biased region" description="Basic and acidic residues" evidence="15">
    <location>
        <begin position="1409"/>
        <end position="1424"/>
    </location>
</feature>
<dbReference type="FunFam" id="3.10.100.10:FF:000002">
    <property type="entry name" value="Hyaluronan proteoglycan link protein 1"/>
    <property type="match status" value="2"/>
</dbReference>
<feature type="compositionally biased region" description="Basic residues" evidence="15">
    <location>
        <begin position="1386"/>
        <end position="1408"/>
    </location>
</feature>
<sequence length="1424" mass="150796">MNGLCVSARLFVQTDSAPHPQPRHLRTGNDRIGASRYVWSTSTEAQRSDLTFLRIFLKYYFQDFTQRHPCRFVRTPSDSSLKEALRTVSTASGRRTSGSIQARSVMAVAVCAAGLQALLSLLLLGMSEASSIVNMRRVTHPTVREPLAGIAHLPCVFTLQPSEPSPSSQPAHIQWTQTWIPQGGKGGPLEQTVLSAKGDMVKVNKAFAGRVRLLGYAANNLNATMEISGLRSNDTGTYHCQIVIVDDYERDIVPLVVTGVVFHYWSPRDRYALSFDDAKWACQENSALIATPTQLWAAFHDGYANCAAGWLSDQTVRYPIQSPELGCYGHQEYSSGVRNYGKRDANELFDVYCFGRELDGEVFHSWVPGRLSLSSASELCVSLGGQLATVGQLYLAWTTGLDVCSPGWLSDGSVRYPITQPRQGCGGDQPGVRTVVPNTNGTTTSSGSTNATDATLLYDAYCYRGNVKKPGPISKIYTSLWKPWSQLTGSSHSDTRGTDSPALAAETTSSTPTTVKESRNLSPSDDLTPSNWTGLVDLEEEAHSSTDPWFSESSEGYVTLQLSPGESSLAWGDLGDMDPDSGAFLRPPATPSPSPSSTTQEELAPSTPAPTDRKVMAKIVKSMWKPWNYLAEGTPGTGSPEGEKRGAAVGTLTDSVAVSTGSAAPGLSSWGGGWWDGSGLGDLDDTPPTGEPSSSAGETSSSTGETSSSTGEPSSSTGEPSSSAGEPSSSTGEQSSSAGEPSSSAGETSSSTGETSSSTGEPSSSTGEPSSSAGEPSSSTGEPSSSAGEPSSSAGEPSSSAGEPSSSAGEPSSSAGEPSSSAGEPSSSTGEPSSFAGEPSSSAGEPSSSTGEPISSAGEPSSSTGEPSSSSGEPSASPALHTSTPALESQSSASTSTLGGWEVVPDNTQPKGGTWVQVTPSMVVTSPQPVDRRMEEVTTRTTRADSMATAGSGRAMVKEEEGSAEGDSDEARGEIQFTGSPFGTTKPKLRVPPSNDRTTRKNQSGASGSTTQPPVSSSTAVSDSRDSSPPSRPGAGPPAPPPSASVSQGSSGVPAERAGERGGEGMERGPLEVPSGPPVEDDTALSHSLGSGLSSNVDEEGGRGAGFNRSNGTLGSAGEGEPCVTNPCVHEGKCLPQGKGYSCYCPQGFTGENCEIDVDDCQSNPCLNGGTCIDKIDSFICLCLPSYAGDACEKDVEGCEHGWRKFHGHCYRYFSHRHTWEDAEKDCREQSAHLSSVTSVTEQEFINGLGHDNAWIGLNDRTVEEDFQWTDANELVYENWRENQPDNFFAGGEDCVVTIAHEDGKWNDVPCNYNLPYICKKSTVLCGTPPSVENAHLIGRRRSHYDIHAVVRYQCAEGFYQRHIPTARCRADGTWDRPKIICTKSRRSHRYRRNHRHGQRRERRNHRRYGGEAHMERGEDAHSQ</sequence>
<feature type="domain" description="Sushi" evidence="19">
    <location>
        <begin position="1324"/>
        <end position="1384"/>
    </location>
</feature>
<keyword evidence="7" id="KW-0106">Calcium</keyword>
<evidence type="ECO:0000256" key="15">
    <source>
        <dbReference type="SAM" id="MobiDB-lite"/>
    </source>
</evidence>
<evidence type="ECO:0000256" key="3">
    <source>
        <dbReference type="ARBA" id="ARBA00022536"/>
    </source>
</evidence>
<dbReference type="PROSITE" id="PS50963">
    <property type="entry name" value="LINK_2"/>
    <property type="match status" value="2"/>
</dbReference>
<accession>A0AAN8QTY0</accession>
<feature type="compositionally biased region" description="Low complexity" evidence="15">
    <location>
        <begin position="1044"/>
        <end position="1056"/>
    </location>
</feature>
<evidence type="ECO:0000256" key="14">
    <source>
        <dbReference type="PROSITE-ProRule" id="PRU00323"/>
    </source>
</evidence>
<feature type="compositionally biased region" description="Pro residues" evidence="15">
    <location>
        <begin position="1030"/>
        <end position="1043"/>
    </location>
</feature>
<dbReference type="Gene3D" id="2.10.25.10">
    <property type="entry name" value="Laminin"/>
    <property type="match status" value="2"/>
</dbReference>
<dbReference type="SMART" id="SM00406">
    <property type="entry name" value="IGv"/>
    <property type="match status" value="1"/>
</dbReference>
<evidence type="ECO:0000256" key="2">
    <source>
        <dbReference type="ARBA" id="ARBA00022525"/>
    </source>
</evidence>
<dbReference type="InterPro" id="IPR035976">
    <property type="entry name" value="Sushi/SCR/CCP_sf"/>
</dbReference>
<dbReference type="GO" id="GO:0007155">
    <property type="term" value="P:cell adhesion"/>
    <property type="evidence" value="ECO:0007669"/>
    <property type="project" value="InterPro"/>
</dbReference>
<dbReference type="InterPro" id="IPR018378">
    <property type="entry name" value="C-type_lectin_CS"/>
</dbReference>
<evidence type="ECO:0000259" key="17">
    <source>
        <dbReference type="PROSITE" id="PS50026"/>
    </source>
</evidence>
<name>A0AAN8QTY0_9TELE</name>
<evidence type="ECO:0000256" key="7">
    <source>
        <dbReference type="ARBA" id="ARBA00022837"/>
    </source>
</evidence>
<dbReference type="GO" id="GO:0001501">
    <property type="term" value="P:skeletal system development"/>
    <property type="evidence" value="ECO:0007669"/>
    <property type="project" value="TreeGrafter"/>
</dbReference>
<dbReference type="InterPro" id="IPR013783">
    <property type="entry name" value="Ig-like_fold"/>
</dbReference>
<dbReference type="PROSITE" id="PS00615">
    <property type="entry name" value="C_TYPE_LECTIN_1"/>
    <property type="match status" value="1"/>
</dbReference>
<feature type="compositionally biased region" description="Polar residues" evidence="15">
    <location>
        <begin position="506"/>
        <end position="532"/>
    </location>
</feature>
<feature type="disulfide bond" evidence="13">
    <location>
        <begin position="1326"/>
        <end position="1369"/>
    </location>
</feature>
<evidence type="ECO:0000256" key="9">
    <source>
        <dbReference type="ARBA" id="ARBA00023157"/>
    </source>
</evidence>
<feature type="domain" description="Link" evidence="20">
    <location>
        <begin position="260"/>
        <end position="355"/>
    </location>
</feature>
<dbReference type="Gene3D" id="2.10.70.10">
    <property type="entry name" value="Complement Module, domain 1"/>
    <property type="match status" value="1"/>
</dbReference>
<dbReference type="GO" id="GO:0005509">
    <property type="term" value="F:calcium ion binding"/>
    <property type="evidence" value="ECO:0007669"/>
    <property type="project" value="InterPro"/>
</dbReference>
<dbReference type="SMART" id="SM00034">
    <property type="entry name" value="CLECT"/>
    <property type="match status" value="1"/>
</dbReference>
<feature type="transmembrane region" description="Helical" evidence="16">
    <location>
        <begin position="104"/>
        <end position="126"/>
    </location>
</feature>
<dbReference type="InterPro" id="IPR000538">
    <property type="entry name" value="Link_dom"/>
</dbReference>
<dbReference type="GO" id="GO:0072534">
    <property type="term" value="C:perineuronal net"/>
    <property type="evidence" value="ECO:0007669"/>
    <property type="project" value="TreeGrafter"/>
</dbReference>
<dbReference type="FunFam" id="2.10.25.10:FF:000012">
    <property type="entry name" value="Delta-like protein"/>
    <property type="match status" value="1"/>
</dbReference>
<keyword evidence="4 13" id="KW-0768">Sushi</keyword>
<feature type="compositionally biased region" description="Low complexity" evidence="15">
    <location>
        <begin position="1085"/>
        <end position="1095"/>
    </location>
</feature>
<comment type="caution">
    <text evidence="12">Lacks conserved residue(s) required for the propagation of feature annotation.</text>
</comment>
<keyword evidence="9 12" id="KW-1015">Disulfide bond</keyword>
<feature type="domain" description="Link" evidence="20">
    <location>
        <begin position="361"/>
        <end position="464"/>
    </location>
</feature>
<dbReference type="Gene3D" id="2.60.40.10">
    <property type="entry name" value="Immunoglobulins"/>
    <property type="match status" value="1"/>
</dbReference>
<dbReference type="InterPro" id="IPR013106">
    <property type="entry name" value="Ig_V-set"/>
</dbReference>
<feature type="domain" description="EGF-like" evidence="17">
    <location>
        <begin position="1157"/>
        <end position="1193"/>
    </location>
</feature>
<dbReference type="PROSITE" id="PS00010">
    <property type="entry name" value="ASX_HYDROXYL"/>
    <property type="match status" value="1"/>
</dbReference>
<gene>
    <name evidence="21" type="ORF">J4Q44_G00191310</name>
</gene>
<dbReference type="PROSITE" id="PS01241">
    <property type="entry name" value="LINK_1"/>
    <property type="match status" value="1"/>
</dbReference>
<feature type="region of interest" description="Disordered" evidence="15">
    <location>
        <begin position="488"/>
        <end position="532"/>
    </location>
</feature>
<evidence type="ECO:0000259" key="19">
    <source>
        <dbReference type="PROSITE" id="PS50923"/>
    </source>
</evidence>
<evidence type="ECO:0000256" key="11">
    <source>
        <dbReference type="ARBA" id="ARBA00023319"/>
    </source>
</evidence>
<dbReference type="FunFam" id="2.10.70.10:FF:000003">
    <property type="entry name" value="Versican core protein"/>
    <property type="match status" value="1"/>
</dbReference>
<dbReference type="Pfam" id="PF07686">
    <property type="entry name" value="V-set"/>
    <property type="match status" value="1"/>
</dbReference>
<reference evidence="21 22" key="1">
    <citation type="submission" date="2021-04" db="EMBL/GenBank/DDBJ databases">
        <authorList>
            <person name="De Guttry C."/>
            <person name="Zahm M."/>
            <person name="Klopp C."/>
            <person name="Cabau C."/>
            <person name="Louis A."/>
            <person name="Berthelot C."/>
            <person name="Parey E."/>
            <person name="Roest Crollius H."/>
            <person name="Montfort J."/>
            <person name="Robinson-Rechavi M."/>
            <person name="Bucao C."/>
            <person name="Bouchez O."/>
            <person name="Gislard M."/>
            <person name="Lluch J."/>
            <person name="Milhes M."/>
            <person name="Lampietro C."/>
            <person name="Lopez Roques C."/>
            <person name="Donnadieu C."/>
            <person name="Braasch I."/>
            <person name="Desvignes T."/>
            <person name="Postlethwait J."/>
            <person name="Bobe J."/>
            <person name="Wedekind C."/>
            <person name="Guiguen Y."/>
        </authorList>
    </citation>
    <scope>NUCLEOTIDE SEQUENCE [LARGE SCALE GENOMIC DNA]</scope>
    <source>
        <strain evidence="21">Cs_M1</strain>
        <tissue evidence="21">Blood</tissue>
    </source>
</reference>
<keyword evidence="6" id="KW-0677">Repeat</keyword>
<dbReference type="InterPro" id="IPR000152">
    <property type="entry name" value="EGF-type_Asp/Asn_hydroxyl_site"/>
</dbReference>
<dbReference type="PANTHER" id="PTHR22804:SF24">
    <property type="entry name" value="NEUROCAN CORE PROTEIN"/>
    <property type="match status" value="1"/>
</dbReference>
<feature type="domain" description="EGF-like" evidence="17">
    <location>
        <begin position="1119"/>
        <end position="1155"/>
    </location>
</feature>
<evidence type="ECO:0000256" key="4">
    <source>
        <dbReference type="ARBA" id="ARBA00022659"/>
    </source>
</evidence>
<feature type="region of interest" description="Disordered" evidence="15">
    <location>
        <begin position="569"/>
        <end position="613"/>
    </location>
</feature>
<dbReference type="SMART" id="SM00409">
    <property type="entry name" value="IG"/>
    <property type="match status" value="1"/>
</dbReference>
<dbReference type="GO" id="GO:0045202">
    <property type="term" value="C:synapse"/>
    <property type="evidence" value="ECO:0007669"/>
    <property type="project" value="TreeGrafter"/>
</dbReference>
<evidence type="ECO:0000259" key="18">
    <source>
        <dbReference type="PROSITE" id="PS50041"/>
    </source>
</evidence>
<dbReference type="Proteomes" id="UP001356427">
    <property type="component" value="Unassembled WGS sequence"/>
</dbReference>
<keyword evidence="3 12" id="KW-0245">EGF-like domain</keyword>
<dbReference type="Gene3D" id="3.10.100.10">
    <property type="entry name" value="Mannose-Binding Protein A, subunit A"/>
    <property type="match status" value="3"/>
</dbReference>
<feature type="compositionally biased region" description="Basic and acidic residues" evidence="15">
    <location>
        <begin position="1057"/>
        <end position="1070"/>
    </location>
</feature>
<evidence type="ECO:0000256" key="16">
    <source>
        <dbReference type="SAM" id="Phobius"/>
    </source>
</evidence>
<keyword evidence="16" id="KW-1133">Transmembrane helix</keyword>
<comment type="caution">
    <text evidence="21">The sequence shown here is derived from an EMBL/GenBank/DDBJ whole genome shotgun (WGS) entry which is preliminary data.</text>
</comment>
<dbReference type="Pfam" id="PF00059">
    <property type="entry name" value="Lectin_C"/>
    <property type="match status" value="1"/>
</dbReference>
<dbReference type="SUPFAM" id="SSF57196">
    <property type="entry name" value="EGF/Laminin"/>
    <property type="match status" value="1"/>
</dbReference>
<dbReference type="GO" id="GO:0010001">
    <property type="term" value="P:glial cell differentiation"/>
    <property type="evidence" value="ECO:0007669"/>
    <property type="project" value="TreeGrafter"/>
</dbReference>
<feature type="disulfide bond" evidence="14">
    <location>
        <begin position="404"/>
        <end position="425"/>
    </location>
</feature>
<dbReference type="CDD" id="cd00033">
    <property type="entry name" value="CCP"/>
    <property type="match status" value="1"/>
</dbReference>
<dbReference type="GO" id="GO:0005540">
    <property type="term" value="F:hyaluronic acid binding"/>
    <property type="evidence" value="ECO:0007669"/>
    <property type="project" value="InterPro"/>
</dbReference>
<dbReference type="EMBL" id="JAGTTL010000016">
    <property type="protein sequence ID" value="KAK6311076.1"/>
    <property type="molecule type" value="Genomic_DNA"/>
</dbReference>
<dbReference type="SMART" id="SM00445">
    <property type="entry name" value="LINK"/>
    <property type="match status" value="2"/>
</dbReference>
<dbReference type="InterPro" id="IPR016186">
    <property type="entry name" value="C-type_lectin-like/link_sf"/>
</dbReference>
<dbReference type="SUPFAM" id="SSF57535">
    <property type="entry name" value="Complement control module/SCR domain"/>
    <property type="match status" value="1"/>
</dbReference>
<dbReference type="SMART" id="SM00181">
    <property type="entry name" value="EGF"/>
    <property type="match status" value="2"/>
</dbReference>
<dbReference type="FunFam" id="3.10.100.10:FF:000003">
    <property type="entry name" value="Versican core protein"/>
    <property type="match status" value="1"/>
</dbReference>
<feature type="compositionally biased region" description="Polar residues" evidence="15">
    <location>
        <begin position="880"/>
        <end position="898"/>
    </location>
</feature>
<dbReference type="FunFam" id="2.10.25.10:FF:000006">
    <property type="entry name" value="Versican core protein-like isoform 1"/>
    <property type="match status" value="1"/>
</dbReference>
<dbReference type="PROSITE" id="PS50026">
    <property type="entry name" value="EGF_3"/>
    <property type="match status" value="2"/>
</dbReference>
<dbReference type="InterPro" id="IPR000742">
    <property type="entry name" value="EGF"/>
</dbReference>
<feature type="compositionally biased region" description="Low complexity" evidence="15">
    <location>
        <begin position="691"/>
        <end position="879"/>
    </location>
</feature>
<keyword evidence="16" id="KW-0472">Membrane</keyword>